<accession>F6TUQ6</accession>
<comment type="catalytic activity">
    <reaction evidence="24">
        <text>O(6)-methyl-dGTP + H2O = O(6)-methyl-dGMP + diphosphate + H(+)</text>
        <dbReference type="Rhea" id="RHEA:67600"/>
        <dbReference type="ChEBI" id="CHEBI:15377"/>
        <dbReference type="ChEBI" id="CHEBI:15378"/>
        <dbReference type="ChEBI" id="CHEBI:33019"/>
        <dbReference type="ChEBI" id="CHEBI:169974"/>
        <dbReference type="ChEBI" id="CHEBI:169975"/>
    </reaction>
    <physiologicalReaction direction="left-to-right" evidence="24">
        <dbReference type="Rhea" id="RHEA:67601"/>
    </physiologicalReaction>
</comment>
<dbReference type="PANTHER" id="PTHR43758">
    <property type="entry name" value="7,8-DIHYDRO-8-OXOGUANINE TRIPHOSPHATASE"/>
    <property type="match status" value="1"/>
</dbReference>
<keyword evidence="8 27" id="KW-0378">Hydrolase</keyword>
<dbReference type="InterPro" id="IPR020084">
    <property type="entry name" value="NUDIX_hydrolase_CS"/>
</dbReference>
<evidence type="ECO:0000256" key="19">
    <source>
        <dbReference type="ARBA" id="ARBA00030634"/>
    </source>
</evidence>
<dbReference type="InterPro" id="IPR015797">
    <property type="entry name" value="NUDIX_hydrolase-like_dom_sf"/>
</dbReference>
<evidence type="ECO:0000256" key="17">
    <source>
        <dbReference type="ARBA" id="ARBA00026218"/>
    </source>
</evidence>
<dbReference type="FunFam" id="3.90.79.10:FF:000043">
    <property type="entry name" value="7,8-dihydro-8-oxoguanine triphosphatase"/>
    <property type="match status" value="1"/>
</dbReference>
<dbReference type="InterPro" id="IPR000086">
    <property type="entry name" value="NUDIX_hydrolase_dom"/>
</dbReference>
<evidence type="ECO:0000256" key="2">
    <source>
        <dbReference type="ARBA" id="ARBA00004123"/>
    </source>
</evidence>
<comment type="catalytic activity">
    <reaction evidence="14">
        <text>8-oxo-dGTP + H2O = 8-oxo-dGMP + diphosphate + H(+)</text>
        <dbReference type="Rhea" id="RHEA:31575"/>
        <dbReference type="ChEBI" id="CHEBI:15377"/>
        <dbReference type="ChEBI" id="CHEBI:15378"/>
        <dbReference type="ChEBI" id="CHEBI:33019"/>
        <dbReference type="ChEBI" id="CHEBI:63224"/>
        <dbReference type="ChEBI" id="CHEBI:77896"/>
    </reaction>
    <physiologicalReaction direction="left-to-right" evidence="14">
        <dbReference type="Rhea" id="RHEA:31576"/>
    </physiologicalReaction>
</comment>
<dbReference type="Pfam" id="PF00293">
    <property type="entry name" value="NUDIX"/>
    <property type="match status" value="1"/>
</dbReference>
<evidence type="ECO:0000256" key="21">
    <source>
        <dbReference type="ARBA" id="ARBA00031927"/>
    </source>
</evidence>
<evidence type="ECO:0000256" key="13">
    <source>
        <dbReference type="ARBA" id="ARBA00024459"/>
    </source>
</evidence>
<keyword evidence="11" id="KW-0539">Nucleus</keyword>
<proteinExistence type="inferred from homology"/>
<comment type="similarity">
    <text evidence="4 27">Belongs to the Nudix hydrolase family.</text>
</comment>
<sequence length="156" mass="18203">MFSSRLFTLVLVVKRQEVLLGYKKRGFGAGRWNGFGGKVQDGETIEEGAKRELLEESGLTVDTLQKIGHITFEFLGNSELMDVHVFRTDSFHGNPTESDEMRPQWFKLDQVPFSEMWPDDIYWFPLLLQKKKFRGYFKFQGHDVILDYTLNEVETV</sequence>
<comment type="catalytic activity">
    <reaction evidence="12">
        <text>8-oxo-dATP + H2O = 8-oxo-dAMP + diphosphate + H(+)</text>
        <dbReference type="Rhea" id="RHEA:65396"/>
        <dbReference type="ChEBI" id="CHEBI:15377"/>
        <dbReference type="ChEBI" id="CHEBI:15378"/>
        <dbReference type="ChEBI" id="CHEBI:33019"/>
        <dbReference type="ChEBI" id="CHEBI:71361"/>
        <dbReference type="ChEBI" id="CHEBI:172871"/>
    </reaction>
    <physiologicalReaction direction="left-to-right" evidence="12">
        <dbReference type="Rhea" id="RHEA:65397"/>
    </physiologicalReaction>
</comment>
<dbReference type="GO" id="GO:0046872">
    <property type="term" value="F:metal ion binding"/>
    <property type="evidence" value="ECO:0007669"/>
    <property type="project" value="UniProtKB-KW"/>
</dbReference>
<dbReference type="InParanoid" id="F6TUQ6"/>
<reference evidence="29" key="3">
    <citation type="submission" date="2025-09" db="UniProtKB">
        <authorList>
            <consortium name="Ensembl"/>
        </authorList>
    </citation>
    <scope>IDENTIFICATION</scope>
    <source>
        <strain evidence="29">Glennie</strain>
    </source>
</reference>
<comment type="subcellular location">
    <subcellularLocation>
        <location evidence="3">Cytoplasm</location>
    </subcellularLocation>
    <subcellularLocation>
        <location evidence="2">Nucleus</location>
    </subcellularLocation>
</comment>
<reference evidence="29" key="2">
    <citation type="submission" date="2025-08" db="UniProtKB">
        <authorList>
            <consortium name="Ensembl"/>
        </authorList>
    </citation>
    <scope>IDENTIFICATION</scope>
    <source>
        <strain evidence="29">Glennie</strain>
    </source>
</reference>
<dbReference type="OrthoDB" id="408303at2759"/>
<evidence type="ECO:0000256" key="3">
    <source>
        <dbReference type="ARBA" id="ARBA00004496"/>
    </source>
</evidence>
<dbReference type="GeneTree" id="ENSGT00390000000341"/>
<dbReference type="GO" id="GO:0005634">
    <property type="term" value="C:nucleus"/>
    <property type="evidence" value="ECO:0007669"/>
    <property type="project" value="UniProtKB-SubCell"/>
</dbReference>
<dbReference type="Bgee" id="ENSOANG00000004311">
    <property type="expression patterns" value="Expressed in adult mammalian kidney and 7 other cell types or tissues"/>
</dbReference>
<evidence type="ECO:0000256" key="1">
    <source>
        <dbReference type="ARBA" id="ARBA00001946"/>
    </source>
</evidence>
<evidence type="ECO:0000256" key="14">
    <source>
        <dbReference type="ARBA" id="ARBA00024486"/>
    </source>
</evidence>
<dbReference type="PRINTS" id="PR00502">
    <property type="entry name" value="NUDIXFAMILY"/>
</dbReference>
<dbReference type="FunCoup" id="F6TUQ6">
    <property type="interactions" value="928"/>
</dbReference>
<dbReference type="GO" id="GO:0008413">
    <property type="term" value="F:8-oxo-7,8-dihydroguanosine triphosphate pyrophosphatase activity"/>
    <property type="evidence" value="ECO:0000318"/>
    <property type="project" value="GO_Central"/>
</dbReference>
<dbReference type="EC" id="3.6.1.56" evidence="16"/>
<dbReference type="Gene3D" id="3.90.79.10">
    <property type="entry name" value="Nucleoside Triphosphate Pyrophosphohydrolase"/>
    <property type="match status" value="1"/>
</dbReference>
<comment type="cofactor">
    <cofactor evidence="1">
        <name>Mg(2+)</name>
        <dbReference type="ChEBI" id="CHEBI:18420"/>
    </cofactor>
</comment>
<dbReference type="GO" id="GO:0005737">
    <property type="term" value="C:cytoplasm"/>
    <property type="evidence" value="ECO:0000318"/>
    <property type="project" value="GO_Central"/>
</dbReference>
<keyword evidence="10" id="KW-0694">RNA-binding</keyword>
<evidence type="ECO:0000256" key="27">
    <source>
        <dbReference type="RuleBase" id="RU003476"/>
    </source>
</evidence>
<dbReference type="RefSeq" id="XP_028905455.1">
    <property type="nucleotide sequence ID" value="XM_029049622.2"/>
</dbReference>
<feature type="domain" description="Nudix hydrolase" evidence="28">
    <location>
        <begin position="3"/>
        <end position="132"/>
    </location>
</feature>
<dbReference type="AlphaFoldDB" id="F6TUQ6"/>
<reference evidence="29 30" key="1">
    <citation type="journal article" date="2008" name="Nature">
        <title>Genome analysis of the platypus reveals unique signatures of evolution.</title>
        <authorList>
            <person name="Warren W.C."/>
            <person name="Hillier L.W."/>
            <person name="Marshall Graves J.A."/>
            <person name="Birney E."/>
            <person name="Ponting C.P."/>
            <person name="Grutzner F."/>
            <person name="Belov K."/>
            <person name="Miller W."/>
            <person name="Clarke L."/>
            <person name="Chinwalla A.T."/>
            <person name="Yang S.P."/>
            <person name="Heger A."/>
            <person name="Locke D.P."/>
            <person name="Miethke P."/>
            <person name="Waters P.D."/>
            <person name="Veyrunes F."/>
            <person name="Fulton L."/>
            <person name="Fulton B."/>
            <person name="Graves T."/>
            <person name="Wallis J."/>
            <person name="Puente X.S."/>
            <person name="Lopez-Otin C."/>
            <person name="Ordonez G.R."/>
            <person name="Eichler E.E."/>
            <person name="Chen L."/>
            <person name="Cheng Z."/>
            <person name="Deakin J.E."/>
            <person name="Alsop A."/>
            <person name="Thompson K."/>
            <person name="Kirby P."/>
            <person name="Papenfuss A.T."/>
            <person name="Wakefield M.J."/>
            <person name="Olender T."/>
            <person name="Lancet D."/>
            <person name="Huttley G.A."/>
            <person name="Smit A.F."/>
            <person name="Pask A."/>
            <person name="Temple-Smith P."/>
            <person name="Batzer M.A."/>
            <person name="Walker J.A."/>
            <person name="Konkel M.K."/>
            <person name="Harris R.S."/>
            <person name="Whittington C.M."/>
            <person name="Wong E.S."/>
            <person name="Gemmell N.J."/>
            <person name="Buschiazzo E."/>
            <person name="Vargas Jentzsch I.M."/>
            <person name="Merkel A."/>
            <person name="Schmitz J."/>
            <person name="Zemann A."/>
            <person name="Churakov G."/>
            <person name="Kriegs J.O."/>
            <person name="Brosius J."/>
            <person name="Murchison E.P."/>
            <person name="Sachidanandam R."/>
            <person name="Smith C."/>
            <person name="Hannon G.J."/>
            <person name="Tsend-Ayush E."/>
            <person name="McMillan D."/>
            <person name="Attenborough R."/>
            <person name="Rens W."/>
            <person name="Ferguson-Smith M."/>
            <person name="Lefevre C.M."/>
            <person name="Sharp J.A."/>
            <person name="Nicholas K.R."/>
            <person name="Ray D.A."/>
            <person name="Kube M."/>
            <person name="Reinhardt R."/>
            <person name="Pringle T.H."/>
            <person name="Taylor J."/>
            <person name="Jones R.C."/>
            <person name="Nixon B."/>
            <person name="Dacheux J.L."/>
            <person name="Niwa H."/>
            <person name="Sekita Y."/>
            <person name="Huang X."/>
            <person name="Stark A."/>
            <person name="Kheradpour P."/>
            <person name="Kellis M."/>
            <person name="Flicek P."/>
            <person name="Chen Y."/>
            <person name="Webber C."/>
            <person name="Hardison R."/>
            <person name="Nelson J."/>
            <person name="Hallsworth-Pepin K."/>
            <person name="Delehaunty K."/>
            <person name="Markovic C."/>
            <person name="Minx P."/>
            <person name="Feng Y."/>
            <person name="Kremitzki C."/>
            <person name="Mitreva M."/>
            <person name="Glasscock J."/>
            <person name="Wylie T."/>
            <person name="Wohldmann P."/>
            <person name="Thiru P."/>
            <person name="Nhan M.N."/>
            <person name="Pohl C.S."/>
            <person name="Smith S.M."/>
            <person name="Hou S."/>
            <person name="Nefedov M."/>
            <person name="de Jong P.J."/>
            <person name="Renfree M.B."/>
            <person name="Mardis E.R."/>
            <person name="Wilson R.K."/>
        </authorList>
    </citation>
    <scope>NUCLEOTIDE SEQUENCE [LARGE SCALE GENOMIC DNA]</scope>
    <source>
        <strain evidence="29 30">Glennie</strain>
    </source>
</reference>
<evidence type="ECO:0000256" key="10">
    <source>
        <dbReference type="ARBA" id="ARBA00022884"/>
    </source>
</evidence>
<keyword evidence="9" id="KW-0460">Magnesium</keyword>
<evidence type="ECO:0000256" key="25">
    <source>
        <dbReference type="ARBA" id="ARBA00049032"/>
    </source>
</evidence>
<dbReference type="InterPro" id="IPR003563">
    <property type="entry name" value="8ODP"/>
</dbReference>
<dbReference type="PROSITE" id="PS00893">
    <property type="entry name" value="NUDIX_BOX"/>
    <property type="match status" value="1"/>
</dbReference>
<name>F6TUQ6_ORNAN</name>
<comment type="subunit">
    <text evidence="5">Monomer.</text>
</comment>
<dbReference type="InterPro" id="IPR020476">
    <property type="entry name" value="Nudix_hydrolase"/>
</dbReference>
<organism evidence="29 30">
    <name type="scientific">Ornithorhynchus anatinus</name>
    <name type="common">Duckbill platypus</name>
    <dbReference type="NCBI Taxonomy" id="9258"/>
    <lineage>
        <taxon>Eukaryota</taxon>
        <taxon>Metazoa</taxon>
        <taxon>Chordata</taxon>
        <taxon>Craniata</taxon>
        <taxon>Vertebrata</taxon>
        <taxon>Euteleostomi</taxon>
        <taxon>Mammalia</taxon>
        <taxon>Monotremata</taxon>
        <taxon>Ornithorhynchidae</taxon>
        <taxon>Ornithorhynchus</taxon>
    </lineage>
</organism>
<evidence type="ECO:0000256" key="18">
    <source>
        <dbReference type="ARBA" id="ARBA00029673"/>
    </source>
</evidence>
<dbReference type="GO" id="GO:0008828">
    <property type="term" value="F:dATP diphosphatase activity"/>
    <property type="evidence" value="ECO:0007669"/>
    <property type="project" value="UniProtKB-EC"/>
</dbReference>
<evidence type="ECO:0000256" key="20">
    <source>
        <dbReference type="ARBA" id="ARBA00030682"/>
    </source>
</evidence>
<evidence type="ECO:0000256" key="24">
    <source>
        <dbReference type="ARBA" id="ARBA00048894"/>
    </source>
</evidence>
<protein>
    <recommendedName>
        <fullName evidence="17">Oxidized purine nucleoside triphosphate hydrolase</fullName>
        <ecNumber evidence="16">3.6.1.56</ecNumber>
    </recommendedName>
    <alternativeName>
        <fullName evidence="21">2-hydroxy-dATP diphosphatase</fullName>
    </alternativeName>
    <alternativeName>
        <fullName evidence="20">7,8-dihydro-8-oxoguanine triphosphatase</fullName>
    </alternativeName>
    <alternativeName>
        <fullName evidence="19">8-oxo-dGTPase</fullName>
    </alternativeName>
    <alternativeName>
        <fullName evidence="22">Methylated purine nucleoside triphosphate hydrolase</fullName>
    </alternativeName>
    <alternativeName>
        <fullName evidence="18">Nucleoside diphosphate-linked moiety X motif 1</fullName>
    </alternativeName>
</protein>
<evidence type="ECO:0000256" key="5">
    <source>
        <dbReference type="ARBA" id="ARBA00011245"/>
    </source>
</evidence>
<evidence type="ECO:0000256" key="9">
    <source>
        <dbReference type="ARBA" id="ARBA00022842"/>
    </source>
</evidence>
<dbReference type="HOGENOM" id="CLU_3013599_0_0_1"/>
<evidence type="ECO:0000256" key="4">
    <source>
        <dbReference type="ARBA" id="ARBA00005582"/>
    </source>
</evidence>
<keyword evidence="30" id="KW-1185">Reference proteome</keyword>
<evidence type="ECO:0000256" key="26">
    <source>
        <dbReference type="ARBA" id="ARBA00053094"/>
    </source>
</evidence>
<gene>
    <name evidence="29" type="primary">NUDT1</name>
</gene>
<dbReference type="OMA" id="MIEATLC"/>
<keyword evidence="6" id="KW-0963">Cytoplasm</keyword>
<dbReference type="CDD" id="cd03427">
    <property type="entry name" value="NUDIX_MTH1_Nudt1"/>
    <property type="match status" value="1"/>
</dbReference>
<dbReference type="KEGG" id="oaa:100086526"/>
<dbReference type="PROSITE" id="PS51462">
    <property type="entry name" value="NUDIX"/>
    <property type="match status" value="1"/>
</dbReference>
<evidence type="ECO:0000256" key="6">
    <source>
        <dbReference type="ARBA" id="ARBA00022490"/>
    </source>
</evidence>
<evidence type="ECO:0000259" key="28">
    <source>
        <dbReference type="PROSITE" id="PS51462"/>
    </source>
</evidence>
<dbReference type="PRINTS" id="PR01403">
    <property type="entry name" value="8OXTPHPHTASE"/>
</dbReference>
<dbReference type="PANTHER" id="PTHR43758:SF2">
    <property type="entry name" value="OXIDIZED PURINE NUCLEOSIDE TRIPHOSPHATE HYDROLASE"/>
    <property type="match status" value="1"/>
</dbReference>
<keyword evidence="7" id="KW-0479">Metal-binding</keyword>
<evidence type="ECO:0000256" key="12">
    <source>
        <dbReference type="ARBA" id="ARBA00024448"/>
    </source>
</evidence>
<comment type="catalytic activity">
    <reaction evidence="13">
        <text>2-oxo-dATP + H2O = 2-oxo-dAMP + diphosphate + H(+)</text>
        <dbReference type="Rhea" id="RHEA:31583"/>
        <dbReference type="ChEBI" id="CHEBI:15377"/>
        <dbReference type="ChEBI" id="CHEBI:15378"/>
        <dbReference type="ChEBI" id="CHEBI:33019"/>
        <dbReference type="ChEBI" id="CHEBI:63212"/>
        <dbReference type="ChEBI" id="CHEBI:77897"/>
        <dbReference type="EC" id="3.6.1.56"/>
    </reaction>
    <physiologicalReaction direction="left-to-right" evidence="13">
        <dbReference type="Rhea" id="RHEA:31584"/>
    </physiologicalReaction>
</comment>
<dbReference type="CTD" id="4521"/>
<evidence type="ECO:0000256" key="23">
    <source>
        <dbReference type="ARBA" id="ARBA00048002"/>
    </source>
</evidence>
<dbReference type="GO" id="GO:0042262">
    <property type="term" value="P:DNA protection"/>
    <property type="evidence" value="ECO:0000318"/>
    <property type="project" value="GO_Central"/>
</dbReference>
<dbReference type="RefSeq" id="XP_028905448.1">
    <property type="nucleotide sequence ID" value="XM_029049615.2"/>
</dbReference>
<dbReference type="Proteomes" id="UP000002279">
    <property type="component" value="Chromosome 2"/>
</dbReference>
<dbReference type="Ensembl" id="ENSOANT00000006840.2">
    <property type="protein sequence ID" value="ENSOANP00000006838.2"/>
    <property type="gene ID" value="ENSOANG00000004311.2"/>
</dbReference>
<evidence type="ECO:0000313" key="29">
    <source>
        <dbReference type="Ensembl" id="ENSOANP00000006838.2"/>
    </source>
</evidence>
<dbReference type="GO" id="GO:0003723">
    <property type="term" value="F:RNA binding"/>
    <property type="evidence" value="ECO:0007669"/>
    <property type="project" value="UniProtKB-KW"/>
</dbReference>
<evidence type="ECO:0000256" key="22">
    <source>
        <dbReference type="ARBA" id="ARBA00032071"/>
    </source>
</evidence>
<dbReference type="SUPFAM" id="SSF55811">
    <property type="entry name" value="Nudix"/>
    <property type="match status" value="1"/>
</dbReference>
<evidence type="ECO:0000256" key="11">
    <source>
        <dbReference type="ARBA" id="ARBA00023242"/>
    </source>
</evidence>
<evidence type="ECO:0000256" key="15">
    <source>
        <dbReference type="ARBA" id="ARBA00024596"/>
    </source>
</evidence>
<comment type="catalytic activity">
    <reaction evidence="15">
        <text>2-oxo-ATP + H2O = 2-oxo-AMP + diphosphate + H(+)</text>
        <dbReference type="Rhea" id="RHEA:67392"/>
        <dbReference type="ChEBI" id="CHEBI:15377"/>
        <dbReference type="ChEBI" id="CHEBI:15378"/>
        <dbReference type="ChEBI" id="CHEBI:33019"/>
        <dbReference type="ChEBI" id="CHEBI:71395"/>
        <dbReference type="ChEBI" id="CHEBI:172878"/>
    </reaction>
    <physiologicalReaction direction="left-to-right" evidence="15">
        <dbReference type="Rhea" id="RHEA:67393"/>
    </physiologicalReaction>
</comment>
<evidence type="ECO:0000313" key="30">
    <source>
        <dbReference type="Proteomes" id="UP000002279"/>
    </source>
</evidence>
<comment type="function">
    <text evidence="26">Oxidized purine nucleoside triphosphate hydrolase which is a prominent sanitizer of the oxidized nucleotide pool. Catalyzes the hydrolysis of 2-oxo-dATP (2-hydroxy-dATP) into 2-oxo-dAMP. Also has a significant hydrolase activity toward 2-oxo-ATP, 8-oxo-dGTP and 8-oxo-dATP. Through the hydrolysis of oxidized purine nucleoside triphosphates, prevents their incorporation into DNA and the subsequent transversions A:T to C:G and G:C to T:A. Also catalyzes the hydrolysis of methylated purine nucleoside triphosphate preventing their integration into DNA. Through this antimutagenic activity protects cells from oxidative stress.</text>
</comment>
<dbReference type="GeneID" id="100086526"/>
<comment type="catalytic activity">
    <reaction evidence="25">
        <text>N(6)-methyl-dATP + H2O = N(6)-methyl-dAMP + diphosphate + H(+)</text>
        <dbReference type="Rhea" id="RHEA:67604"/>
        <dbReference type="ChEBI" id="CHEBI:15377"/>
        <dbReference type="ChEBI" id="CHEBI:15378"/>
        <dbReference type="ChEBI" id="CHEBI:33019"/>
        <dbReference type="ChEBI" id="CHEBI:169976"/>
        <dbReference type="ChEBI" id="CHEBI:172872"/>
    </reaction>
    <physiologicalReaction direction="left-to-right" evidence="25">
        <dbReference type="Rhea" id="RHEA:67605"/>
    </physiologicalReaction>
</comment>
<evidence type="ECO:0000256" key="16">
    <source>
        <dbReference type="ARBA" id="ARBA00026103"/>
    </source>
</evidence>
<comment type="catalytic activity">
    <reaction evidence="23">
        <text>N(6)-methyl-ATP + H2O = N(6)-methyl-AMP + diphosphate + H(+)</text>
        <dbReference type="Rhea" id="RHEA:67608"/>
        <dbReference type="ChEBI" id="CHEBI:15377"/>
        <dbReference type="ChEBI" id="CHEBI:15378"/>
        <dbReference type="ChEBI" id="CHEBI:33019"/>
        <dbReference type="ChEBI" id="CHEBI:144842"/>
        <dbReference type="ChEBI" id="CHEBI:172873"/>
    </reaction>
    <physiologicalReaction direction="left-to-right" evidence="23">
        <dbReference type="Rhea" id="RHEA:67609"/>
    </physiologicalReaction>
</comment>
<evidence type="ECO:0000256" key="8">
    <source>
        <dbReference type="ARBA" id="ARBA00022801"/>
    </source>
</evidence>
<evidence type="ECO:0000256" key="7">
    <source>
        <dbReference type="ARBA" id="ARBA00022723"/>
    </source>
</evidence>